<keyword evidence="1" id="KW-1133">Transmembrane helix</keyword>
<feature type="transmembrane region" description="Helical" evidence="1">
    <location>
        <begin position="66"/>
        <end position="90"/>
    </location>
</feature>
<organism evidence="2 3">
    <name type="scientific">Actinacidiphila alni</name>
    <dbReference type="NCBI Taxonomy" id="380248"/>
    <lineage>
        <taxon>Bacteria</taxon>
        <taxon>Bacillati</taxon>
        <taxon>Actinomycetota</taxon>
        <taxon>Actinomycetes</taxon>
        <taxon>Kitasatosporales</taxon>
        <taxon>Streptomycetaceae</taxon>
        <taxon>Actinacidiphila</taxon>
    </lineage>
</organism>
<accession>A0A1I2K0F5</accession>
<dbReference type="EMBL" id="FONG01000021">
    <property type="protein sequence ID" value="SFF60592.1"/>
    <property type="molecule type" value="Genomic_DNA"/>
</dbReference>
<keyword evidence="1" id="KW-0812">Transmembrane</keyword>
<dbReference type="Proteomes" id="UP000199323">
    <property type="component" value="Unassembled WGS sequence"/>
</dbReference>
<keyword evidence="3" id="KW-1185">Reference proteome</keyword>
<evidence type="ECO:0000313" key="2">
    <source>
        <dbReference type="EMBL" id="SFF60592.1"/>
    </source>
</evidence>
<evidence type="ECO:0000256" key="1">
    <source>
        <dbReference type="SAM" id="Phobius"/>
    </source>
</evidence>
<evidence type="ECO:0000313" key="3">
    <source>
        <dbReference type="Proteomes" id="UP000199323"/>
    </source>
</evidence>
<gene>
    <name evidence="2" type="ORF">SAMN05216251_1215</name>
</gene>
<sequence length="209" mass="22424">MRRAAASLTRRSPPLVPEAAGNPKRILRVSLPRNSTTIFADDIAAGRALPHAAQDRWMRPYRPGPWRVATAALALVLASYLMFAALIMAAAGSGQGAVTCVLAGIVVIALTLRLLRVGVWVSGKGLRQVEFFSTSTVSWSQVVAVRTAQQPVRVLGLPRSVQGQALVITRRGGKQLKPLLTDHNADFLGRVEAFDLAADAIEGWAAELR</sequence>
<keyword evidence="1" id="KW-0472">Membrane</keyword>
<feature type="transmembrane region" description="Helical" evidence="1">
    <location>
        <begin position="96"/>
        <end position="115"/>
    </location>
</feature>
<proteinExistence type="predicted"/>
<evidence type="ECO:0008006" key="4">
    <source>
        <dbReference type="Google" id="ProtNLM"/>
    </source>
</evidence>
<reference evidence="2 3" key="1">
    <citation type="submission" date="2016-10" db="EMBL/GenBank/DDBJ databases">
        <authorList>
            <person name="de Groot N.N."/>
        </authorList>
    </citation>
    <scope>NUCLEOTIDE SEQUENCE [LARGE SCALE GENOMIC DNA]</scope>
    <source>
        <strain evidence="2 3">CGMCC 4.3510</strain>
    </source>
</reference>
<protein>
    <recommendedName>
        <fullName evidence="4">PH domain-containing protein</fullName>
    </recommendedName>
</protein>
<name>A0A1I2K0F5_9ACTN</name>
<dbReference type="STRING" id="380248.SAMN05216251_1215"/>
<dbReference type="AlphaFoldDB" id="A0A1I2K0F5"/>